<accession>A0A7S4IT21</accession>
<feature type="region of interest" description="Disordered" evidence="1">
    <location>
        <begin position="95"/>
        <end position="130"/>
    </location>
</feature>
<feature type="compositionally biased region" description="Acidic residues" evidence="1">
    <location>
        <begin position="102"/>
        <end position="111"/>
    </location>
</feature>
<reference evidence="2" key="1">
    <citation type="submission" date="2021-01" db="EMBL/GenBank/DDBJ databases">
        <authorList>
            <person name="Corre E."/>
            <person name="Pelletier E."/>
            <person name="Niang G."/>
            <person name="Scheremetjew M."/>
            <person name="Finn R."/>
            <person name="Kale V."/>
            <person name="Holt S."/>
            <person name="Cochrane G."/>
            <person name="Meng A."/>
            <person name="Brown T."/>
            <person name="Cohen L."/>
        </authorList>
    </citation>
    <scope>NUCLEOTIDE SEQUENCE</scope>
    <source>
        <strain evidence="2">UIO037</strain>
    </source>
</reference>
<gene>
    <name evidence="2" type="ORF">CPOL0286_LOCUS12607</name>
</gene>
<name>A0A7S4IT21_9EUKA</name>
<sequence length="130" mass="14038">MRKLYGLVFTNVANAMLRDSVTGAKAVFHVATAKALGFAKAGGGLFADTAGAFVNCGKAPDQCGRVKLYEQPAAAADQKLAKQLWTRTEKALGHHLRPLAGDGEEGDEPQEASEQYYKQVEESDDIEDFF</sequence>
<protein>
    <submittedName>
        <fullName evidence="2">Uncharacterized protein</fullName>
    </submittedName>
</protein>
<evidence type="ECO:0000313" key="2">
    <source>
        <dbReference type="EMBL" id="CAE2238982.1"/>
    </source>
</evidence>
<dbReference type="EMBL" id="HBKO01027452">
    <property type="protein sequence ID" value="CAE2238982.1"/>
    <property type="molecule type" value="Transcribed_RNA"/>
</dbReference>
<dbReference type="AlphaFoldDB" id="A0A7S4IT21"/>
<organism evidence="2">
    <name type="scientific">Prymnesium polylepis</name>
    <dbReference type="NCBI Taxonomy" id="72548"/>
    <lineage>
        <taxon>Eukaryota</taxon>
        <taxon>Haptista</taxon>
        <taxon>Haptophyta</taxon>
        <taxon>Prymnesiophyceae</taxon>
        <taxon>Prymnesiales</taxon>
        <taxon>Prymnesiaceae</taxon>
        <taxon>Prymnesium</taxon>
    </lineage>
</organism>
<evidence type="ECO:0000256" key="1">
    <source>
        <dbReference type="SAM" id="MobiDB-lite"/>
    </source>
</evidence>
<proteinExistence type="predicted"/>